<keyword evidence="3" id="KW-1185">Reference proteome</keyword>
<name>A0ABR3XBL6_9PEZI</name>
<evidence type="ECO:0000313" key="2">
    <source>
        <dbReference type="EMBL" id="KAL1873013.1"/>
    </source>
</evidence>
<feature type="region of interest" description="Disordered" evidence="1">
    <location>
        <begin position="606"/>
        <end position="640"/>
    </location>
</feature>
<organism evidence="2 3">
    <name type="scientific">Diaporthe australafricana</name>
    <dbReference type="NCBI Taxonomy" id="127596"/>
    <lineage>
        <taxon>Eukaryota</taxon>
        <taxon>Fungi</taxon>
        <taxon>Dikarya</taxon>
        <taxon>Ascomycota</taxon>
        <taxon>Pezizomycotina</taxon>
        <taxon>Sordariomycetes</taxon>
        <taxon>Sordariomycetidae</taxon>
        <taxon>Diaporthales</taxon>
        <taxon>Diaporthaceae</taxon>
        <taxon>Diaporthe</taxon>
    </lineage>
</organism>
<evidence type="ECO:0008006" key="4">
    <source>
        <dbReference type="Google" id="ProtNLM"/>
    </source>
</evidence>
<feature type="compositionally biased region" description="Acidic residues" evidence="1">
    <location>
        <begin position="610"/>
        <end position="640"/>
    </location>
</feature>
<evidence type="ECO:0000256" key="1">
    <source>
        <dbReference type="SAM" id="MobiDB-lite"/>
    </source>
</evidence>
<dbReference type="EMBL" id="JAWRVE010000027">
    <property type="protein sequence ID" value="KAL1873013.1"/>
    <property type="molecule type" value="Genomic_DNA"/>
</dbReference>
<comment type="caution">
    <text evidence="2">The sequence shown here is derived from an EMBL/GenBank/DDBJ whole genome shotgun (WGS) entry which is preliminary data.</text>
</comment>
<proteinExistence type="predicted"/>
<sequence>MDDGGTKLPTGQVATKHFCMEDLGTQLINIESVQRTIRRQVSELQEKGIDTSVHELKSLLPKLESIQAGLRQSFDAHVRPLVRHLHIFDMPDEVLQMISEVVKADCTRVSKAPRVNSHGYAILDDFDVVGTESIKSMRLTCWRFCSASSHLLLPVLSVSITNSSLAHLDEVSRHPTISKGVRSLKIRAGLYNRILVGDLREFVAIVAVKMNKDLEQQAKWMKECLERHLETLPSISGFDYAWLFEDAKRFSSYHDVLLTCDKYMTGQTLNPDEEQIVSVLRSVYEQHSGLVADQEKLLRGNSFAQIVAEAATRMPRIDEVSISNWDHMNDYCPLLAQLPGRIYHSVRLELAMHSKWKPVILNGLPYRPLDLLYQVPSALAKVVDSLTSLDIDISVATDLKLRLGKTQIKDIARVAKQLKVLQISCRWVEPAILAKQPSGNWANFPQLASCFLKAPKLRSVSLEFGDSDRNPQSSCLNAASVEPLLALLPWTELTEIRLTGFRIHYGKLRTYLEMLQPGALVILINVYLESGIWADVLDLLRGKVDGSSDVIEPGGAKDIELDACWYDHIFLDYVDTDHVVAEYLRGDRTENPLRRRSDHVPGVKCMYEGDTFEDDTDEEYSGEDGTGEDDTDEDDMDLGG</sequence>
<gene>
    <name evidence="2" type="ORF">Daus18300_004154</name>
</gene>
<evidence type="ECO:0000313" key="3">
    <source>
        <dbReference type="Proteomes" id="UP001583177"/>
    </source>
</evidence>
<protein>
    <recommendedName>
        <fullName evidence="4">F-box domain-containing protein</fullName>
    </recommendedName>
</protein>
<accession>A0ABR3XBL6</accession>
<reference evidence="2 3" key="1">
    <citation type="journal article" date="2024" name="IMA Fungus">
        <title>IMA Genome - F19 : A genome assembly and annotation guide to empower mycologists, including annotated draft genome sequences of Ceratocystis pirilliformis, Diaporthe australafricana, Fusarium ophioides, Paecilomyces lecythidis, and Sporothrix stenoceras.</title>
        <authorList>
            <person name="Aylward J."/>
            <person name="Wilson A.M."/>
            <person name="Visagie C.M."/>
            <person name="Spraker J."/>
            <person name="Barnes I."/>
            <person name="Buitendag C."/>
            <person name="Ceriani C."/>
            <person name="Del Mar Angel L."/>
            <person name="du Plessis D."/>
            <person name="Fuchs T."/>
            <person name="Gasser K."/>
            <person name="Kramer D."/>
            <person name="Li W."/>
            <person name="Munsamy K."/>
            <person name="Piso A."/>
            <person name="Price J.L."/>
            <person name="Sonnekus B."/>
            <person name="Thomas C."/>
            <person name="van der Nest A."/>
            <person name="van Dijk A."/>
            <person name="van Heerden A."/>
            <person name="van Vuuren N."/>
            <person name="Yilmaz N."/>
            <person name="Duong T.A."/>
            <person name="van der Merwe N.A."/>
            <person name="Wingfield M.J."/>
            <person name="Wingfield B.D."/>
        </authorList>
    </citation>
    <scope>NUCLEOTIDE SEQUENCE [LARGE SCALE GENOMIC DNA]</scope>
    <source>
        <strain evidence="2 3">CMW 18300</strain>
    </source>
</reference>
<dbReference type="Proteomes" id="UP001583177">
    <property type="component" value="Unassembled WGS sequence"/>
</dbReference>